<gene>
    <name evidence="1" type="ORF">PYCCODRAFT_1372842</name>
</gene>
<sequence>MVLHPLLACRPSTRDVDYLHRAFEREWISRGFTDAGSRLRSCIRSTARAFHLGADWMNACADVALPMASDPVYGMPYDPVYAAAVEEQNVKENTIFSAPGLVLIGVSWPWAIAFKLVRYQKHDPYDIAHMLRLGQRDGKVDWTRQVLEWWIFTKCNPMASVLCSPMQYSLTRDRMRHAIHLAFPHKYPMHARWI</sequence>
<dbReference type="Proteomes" id="UP000193067">
    <property type="component" value="Unassembled WGS sequence"/>
</dbReference>
<evidence type="ECO:0000313" key="2">
    <source>
        <dbReference type="Proteomes" id="UP000193067"/>
    </source>
</evidence>
<name>A0A1Y2IEV5_TRAC3</name>
<dbReference type="AlphaFoldDB" id="A0A1Y2IEV5"/>
<evidence type="ECO:0000313" key="1">
    <source>
        <dbReference type="EMBL" id="OSC99617.1"/>
    </source>
</evidence>
<protein>
    <submittedName>
        <fullName evidence="1">Uncharacterized protein</fullName>
    </submittedName>
</protein>
<proteinExistence type="predicted"/>
<organism evidence="1 2">
    <name type="scientific">Trametes coccinea (strain BRFM310)</name>
    <name type="common">Pycnoporus coccineus</name>
    <dbReference type="NCBI Taxonomy" id="1353009"/>
    <lineage>
        <taxon>Eukaryota</taxon>
        <taxon>Fungi</taxon>
        <taxon>Dikarya</taxon>
        <taxon>Basidiomycota</taxon>
        <taxon>Agaricomycotina</taxon>
        <taxon>Agaricomycetes</taxon>
        <taxon>Polyporales</taxon>
        <taxon>Polyporaceae</taxon>
        <taxon>Trametes</taxon>
    </lineage>
</organism>
<keyword evidence="2" id="KW-1185">Reference proteome</keyword>
<accession>A0A1Y2IEV5</accession>
<dbReference type="OrthoDB" id="3141838at2759"/>
<reference evidence="1 2" key="1">
    <citation type="journal article" date="2015" name="Biotechnol. Biofuels">
        <title>Enhanced degradation of softwood versus hardwood by the white-rot fungus Pycnoporus coccineus.</title>
        <authorList>
            <person name="Couturier M."/>
            <person name="Navarro D."/>
            <person name="Chevret D."/>
            <person name="Henrissat B."/>
            <person name="Piumi F."/>
            <person name="Ruiz-Duenas F.J."/>
            <person name="Martinez A.T."/>
            <person name="Grigoriev I.V."/>
            <person name="Riley R."/>
            <person name="Lipzen A."/>
            <person name="Berrin J.G."/>
            <person name="Master E.R."/>
            <person name="Rosso M.N."/>
        </authorList>
    </citation>
    <scope>NUCLEOTIDE SEQUENCE [LARGE SCALE GENOMIC DNA]</scope>
    <source>
        <strain evidence="1 2">BRFM310</strain>
    </source>
</reference>
<dbReference type="EMBL" id="KZ084126">
    <property type="protein sequence ID" value="OSC99617.1"/>
    <property type="molecule type" value="Genomic_DNA"/>
</dbReference>
<dbReference type="STRING" id="1353009.A0A1Y2IEV5"/>